<dbReference type="EMBL" id="RCCP01000001">
    <property type="protein sequence ID" value="RLJ90584.1"/>
    <property type="molecule type" value="Genomic_DNA"/>
</dbReference>
<name>A0A497YUK1_9BACL</name>
<dbReference type="RefSeq" id="WP_121298084.1">
    <property type="nucleotide sequence ID" value="NZ_QBEW01000068.1"/>
</dbReference>
<gene>
    <name evidence="1" type="ORF">DFR62_0728</name>
</gene>
<evidence type="ECO:0000313" key="1">
    <source>
        <dbReference type="EMBL" id="RLJ90584.1"/>
    </source>
</evidence>
<accession>A0A497YUK1</accession>
<keyword evidence="2" id="KW-1185">Reference proteome</keyword>
<dbReference type="Proteomes" id="UP000280791">
    <property type="component" value="Unassembled WGS sequence"/>
</dbReference>
<sequence length="69" mass="7890">MKLFWSILFSSLLGYILFMFGPLYGGILAFGILFGCMFRGLYLLSQLHKKISQATIEKTPVPQESRRTI</sequence>
<comment type="caution">
    <text evidence="1">The sequence shown here is derived from an EMBL/GenBank/DDBJ whole genome shotgun (WGS) entry which is preliminary data.</text>
</comment>
<dbReference type="OrthoDB" id="2456192at2"/>
<evidence type="ECO:0000313" key="2">
    <source>
        <dbReference type="Proteomes" id="UP000280791"/>
    </source>
</evidence>
<dbReference type="AlphaFoldDB" id="A0A497YUK1"/>
<reference evidence="1 2" key="1">
    <citation type="submission" date="2018-10" db="EMBL/GenBank/DDBJ databases">
        <title>Genomic Encyclopedia of Type Strains, Phase IV (KMG-IV): sequencing the most valuable type-strain genomes for metagenomic binning, comparative biology and taxonomic classification.</title>
        <authorList>
            <person name="Goeker M."/>
        </authorList>
    </citation>
    <scope>NUCLEOTIDE SEQUENCE [LARGE SCALE GENOMIC DNA]</scope>
    <source>
        <strain evidence="1 2">DSM 20549</strain>
    </source>
</reference>
<protein>
    <submittedName>
        <fullName evidence="1">Uncharacterized protein</fullName>
    </submittedName>
</protein>
<organism evidence="1 2">
    <name type="scientific">Planococcus citreus</name>
    <dbReference type="NCBI Taxonomy" id="1373"/>
    <lineage>
        <taxon>Bacteria</taxon>
        <taxon>Bacillati</taxon>
        <taxon>Bacillota</taxon>
        <taxon>Bacilli</taxon>
        <taxon>Bacillales</taxon>
        <taxon>Caryophanaceae</taxon>
        <taxon>Planococcus</taxon>
    </lineage>
</organism>
<proteinExistence type="predicted"/>